<evidence type="ECO:0000256" key="7">
    <source>
        <dbReference type="ARBA" id="ARBA00039751"/>
    </source>
</evidence>
<comment type="cofactor">
    <cofactor evidence="1 9">
        <name>FAD</name>
        <dbReference type="ChEBI" id="CHEBI:57692"/>
    </cofactor>
</comment>
<feature type="binding site" evidence="9">
    <location>
        <position position="272"/>
    </location>
    <ligand>
        <name>D-dopa</name>
        <dbReference type="ChEBI" id="CHEBI:149689"/>
    </ligand>
</feature>
<proteinExistence type="inferred from homology"/>
<dbReference type="PANTHER" id="PTHR11530:SF11">
    <property type="entry name" value="D-ASPARTATE OXIDASE"/>
    <property type="match status" value="1"/>
</dbReference>
<sequence>MSPLWCGNSLTGVKLDVLVVGAGVAGLTTAIRLAEQGLRVRVRAESVSSDTTSAAAGAIWDAELAEHPDVRRWTATSFDILAGIAGDPSAGVRVTAGVEASRTPVAIPEWATACDPADLPPGFVTGWRYKAPVTDMPRYLTWLAGQFTGETVTGRLDRLTDGFAEAPIVVNCTGLGARDLVPDPSVTACRGQLVVVRNPGLSRFFLEYTDFVEEMTYLIPQGDALLLGGCAVFGNESLIPDPAIAERIVERCAKVFPEVADAPVLGHRVGLRPMRPTVRLEHEDLGAGHHLIHNYGHGGAGVSTSWGCAGDVAEIVRGLVSGPGGV</sequence>
<evidence type="ECO:0000256" key="2">
    <source>
        <dbReference type="ARBA" id="ARBA00006730"/>
    </source>
</evidence>
<organism evidence="11 12">
    <name type="scientific">Paractinoplanes atraurantiacus</name>
    <dbReference type="NCBI Taxonomy" id="1036182"/>
    <lineage>
        <taxon>Bacteria</taxon>
        <taxon>Bacillati</taxon>
        <taxon>Actinomycetota</taxon>
        <taxon>Actinomycetes</taxon>
        <taxon>Micromonosporales</taxon>
        <taxon>Micromonosporaceae</taxon>
        <taxon>Paractinoplanes</taxon>
    </lineage>
</organism>
<dbReference type="InterPro" id="IPR006076">
    <property type="entry name" value="FAD-dep_OxRdtase"/>
</dbReference>
<dbReference type="Proteomes" id="UP000219612">
    <property type="component" value="Unassembled WGS sequence"/>
</dbReference>
<dbReference type="InterPro" id="IPR006181">
    <property type="entry name" value="D-amino_acid_oxidase_CS"/>
</dbReference>
<feature type="domain" description="FAD dependent oxidoreductase" evidence="10">
    <location>
        <begin position="16"/>
        <end position="314"/>
    </location>
</feature>
<feature type="binding site" evidence="9">
    <location>
        <position position="173"/>
    </location>
    <ligand>
        <name>FAD</name>
        <dbReference type="ChEBI" id="CHEBI:57692"/>
    </ligand>
</feature>
<dbReference type="InterPro" id="IPR023209">
    <property type="entry name" value="DAO"/>
</dbReference>
<feature type="binding site" evidence="9">
    <location>
        <position position="217"/>
    </location>
    <ligand>
        <name>D-dopa</name>
        <dbReference type="ChEBI" id="CHEBI:149689"/>
    </ligand>
</feature>
<keyword evidence="5" id="KW-0560">Oxidoreductase</keyword>
<evidence type="ECO:0000259" key="10">
    <source>
        <dbReference type="Pfam" id="PF01266"/>
    </source>
</evidence>
<protein>
    <recommendedName>
        <fullName evidence="7">D-amino-acid oxidase</fullName>
        <ecNumber evidence="6">1.4.3.3</ecNumber>
    </recommendedName>
</protein>
<keyword evidence="3" id="KW-0285">Flavoprotein</keyword>
<evidence type="ECO:0000256" key="4">
    <source>
        <dbReference type="ARBA" id="ARBA00022827"/>
    </source>
</evidence>
<name>A0A285IM10_9ACTN</name>
<dbReference type="GO" id="GO:0019478">
    <property type="term" value="P:D-amino acid catabolic process"/>
    <property type="evidence" value="ECO:0007669"/>
    <property type="project" value="TreeGrafter"/>
</dbReference>
<dbReference type="Pfam" id="PF01266">
    <property type="entry name" value="DAO"/>
    <property type="match status" value="1"/>
</dbReference>
<evidence type="ECO:0000256" key="9">
    <source>
        <dbReference type="PIRSR" id="PIRSR000189-1"/>
    </source>
</evidence>
<evidence type="ECO:0000256" key="3">
    <source>
        <dbReference type="ARBA" id="ARBA00022630"/>
    </source>
</evidence>
<dbReference type="GO" id="GO:0003884">
    <property type="term" value="F:D-amino-acid oxidase activity"/>
    <property type="evidence" value="ECO:0007669"/>
    <property type="project" value="UniProtKB-EC"/>
</dbReference>
<evidence type="ECO:0000256" key="8">
    <source>
        <dbReference type="ARBA" id="ARBA00049547"/>
    </source>
</evidence>
<feature type="binding site" evidence="9">
    <location>
        <begin position="52"/>
        <end position="53"/>
    </location>
    <ligand>
        <name>FAD</name>
        <dbReference type="ChEBI" id="CHEBI:57692"/>
    </ligand>
</feature>
<evidence type="ECO:0000256" key="5">
    <source>
        <dbReference type="ARBA" id="ARBA00023002"/>
    </source>
</evidence>
<dbReference type="SUPFAM" id="SSF51971">
    <property type="entry name" value="Nucleotide-binding domain"/>
    <property type="match status" value="1"/>
</dbReference>
<dbReference type="Gene3D" id="3.40.50.720">
    <property type="entry name" value="NAD(P)-binding Rossmann-like Domain"/>
    <property type="match status" value="1"/>
</dbReference>
<evidence type="ECO:0000256" key="1">
    <source>
        <dbReference type="ARBA" id="ARBA00001974"/>
    </source>
</evidence>
<feature type="binding site" evidence="9">
    <location>
        <position position="299"/>
    </location>
    <ligand>
        <name>D-dopa</name>
        <dbReference type="ChEBI" id="CHEBI:149689"/>
    </ligand>
</feature>
<accession>A0A285IM10</accession>
<dbReference type="EMBL" id="OBDY01000009">
    <property type="protein sequence ID" value="SNY49050.1"/>
    <property type="molecule type" value="Genomic_DNA"/>
</dbReference>
<dbReference type="PROSITE" id="PS00677">
    <property type="entry name" value="DAO"/>
    <property type="match status" value="1"/>
</dbReference>
<dbReference type="GO" id="GO:0071949">
    <property type="term" value="F:FAD binding"/>
    <property type="evidence" value="ECO:0007669"/>
    <property type="project" value="InterPro"/>
</dbReference>
<evidence type="ECO:0000313" key="11">
    <source>
        <dbReference type="EMBL" id="SNY49050.1"/>
    </source>
</evidence>
<keyword evidence="12" id="KW-1185">Reference proteome</keyword>
<keyword evidence="4 9" id="KW-0274">FAD</keyword>
<dbReference type="Gene3D" id="3.30.9.10">
    <property type="entry name" value="D-Amino Acid Oxidase, subunit A, domain 2"/>
    <property type="match status" value="1"/>
</dbReference>
<comment type="catalytic activity">
    <reaction evidence="8">
        <text>a D-alpha-amino acid + O2 + H2O = a 2-oxocarboxylate + H2O2 + NH4(+)</text>
        <dbReference type="Rhea" id="RHEA:21816"/>
        <dbReference type="ChEBI" id="CHEBI:15377"/>
        <dbReference type="ChEBI" id="CHEBI:15379"/>
        <dbReference type="ChEBI" id="CHEBI:16240"/>
        <dbReference type="ChEBI" id="CHEBI:28938"/>
        <dbReference type="ChEBI" id="CHEBI:35179"/>
        <dbReference type="ChEBI" id="CHEBI:59871"/>
        <dbReference type="EC" id="1.4.3.3"/>
    </reaction>
    <physiologicalReaction direction="left-to-right" evidence="8">
        <dbReference type="Rhea" id="RHEA:21817"/>
    </physiologicalReaction>
</comment>
<dbReference type="SUPFAM" id="SSF54373">
    <property type="entry name" value="FAD-linked reductases, C-terminal domain"/>
    <property type="match status" value="1"/>
</dbReference>
<dbReference type="EC" id="1.4.3.3" evidence="6"/>
<comment type="similarity">
    <text evidence="2">Belongs to the DAMOX/DASOX family.</text>
</comment>
<reference evidence="11 12" key="1">
    <citation type="submission" date="2017-09" db="EMBL/GenBank/DDBJ databases">
        <authorList>
            <person name="Ehlers B."/>
            <person name="Leendertz F.H."/>
        </authorList>
    </citation>
    <scope>NUCLEOTIDE SEQUENCE [LARGE SCALE GENOMIC DNA]</scope>
    <source>
        <strain evidence="11 12">CGMCC 4.6857</strain>
    </source>
</reference>
<dbReference type="PANTHER" id="PTHR11530">
    <property type="entry name" value="D-AMINO ACID OXIDASE"/>
    <property type="match status" value="1"/>
</dbReference>
<evidence type="ECO:0000256" key="6">
    <source>
        <dbReference type="ARBA" id="ARBA00039101"/>
    </source>
</evidence>
<dbReference type="GO" id="GO:0005737">
    <property type="term" value="C:cytoplasm"/>
    <property type="evidence" value="ECO:0007669"/>
    <property type="project" value="TreeGrafter"/>
</dbReference>
<dbReference type="PIRSF" id="PIRSF000189">
    <property type="entry name" value="D-aa_oxidase"/>
    <property type="match status" value="1"/>
</dbReference>
<gene>
    <name evidence="11" type="ORF">SAMN05421748_109199</name>
</gene>
<evidence type="ECO:0000313" key="12">
    <source>
        <dbReference type="Proteomes" id="UP000219612"/>
    </source>
</evidence>
<dbReference type="AlphaFoldDB" id="A0A285IM10"/>